<dbReference type="Proteomes" id="UP000292693">
    <property type="component" value="Unassembled WGS sequence"/>
</dbReference>
<comment type="caution">
    <text evidence="1">The sequence shown here is derived from an EMBL/GenBank/DDBJ whole genome shotgun (WGS) entry which is preliminary data.</text>
</comment>
<dbReference type="SUPFAM" id="SSF53067">
    <property type="entry name" value="Actin-like ATPase domain"/>
    <property type="match status" value="1"/>
</dbReference>
<proteinExistence type="predicted"/>
<sequence>MTAAAPAVAVDAGSRYLRVARADGDGPPYLVDLPGAVPGEGLPTPDRVRGDRAAALAAACAAYRAHCGPPGRLVAVVPHGEHPPDAGETGEPPPQLLGVPHAVLALLRHAGTPPLSPLLVCDLGGAGVSLARCLLTGGTWAVSGPPRHAPLPGGYGAAFDRAVLDGAGLTADDPEVLRLLALARAESGRRTEVALDRMVARPDRAERLADTVVHEVAGREITAGVVHRAFARLTEGLDRVLADAGPDRTPVVAVGGAARSATLVRHLADRLGLPVPLPDGTDPALAPVFGAALVAAGRVDAADRYPHAVAVRVHRTVGGLPRDEELVISPPGTLAPGGATVFAETGGERVRLGAAPAEGGTGREVQLLVRGAGTRGGVSATAVTVSAAAGDRFHVGLRVTTDGTAHLVLHPLAPEAPAPHRHGAEPAAQEIPLGALPADPAP</sequence>
<dbReference type="InterPro" id="IPR043129">
    <property type="entry name" value="ATPase_NBD"/>
</dbReference>
<name>A0A126YH54_9ACTN</name>
<dbReference type="Gene3D" id="3.30.420.40">
    <property type="match status" value="1"/>
</dbReference>
<dbReference type="EMBL" id="PKLL01000028">
    <property type="protein sequence ID" value="RZE16102.1"/>
    <property type="molecule type" value="Genomic_DNA"/>
</dbReference>
<protein>
    <submittedName>
        <fullName evidence="1">Sugar kinase</fullName>
    </submittedName>
</protein>
<gene>
    <name evidence="1" type="ORF">C0Q92_29555</name>
</gene>
<evidence type="ECO:0000313" key="1">
    <source>
        <dbReference type="EMBL" id="RZE16102.1"/>
    </source>
</evidence>
<keyword evidence="1" id="KW-0808">Transferase</keyword>
<reference evidence="1 2" key="1">
    <citation type="submission" date="2017-12" db="EMBL/GenBank/DDBJ databases">
        <title>Population genomics insights into the ecological differentiation and adaptive evolution in streptomycetes.</title>
        <authorList>
            <person name="Li Y."/>
            <person name="Huang Y."/>
        </authorList>
    </citation>
    <scope>NUCLEOTIDE SEQUENCE [LARGE SCALE GENOMIC DNA]</scope>
    <source>
        <strain evidence="1 2">NBRC 100770</strain>
    </source>
</reference>
<evidence type="ECO:0000313" key="2">
    <source>
        <dbReference type="Proteomes" id="UP000292693"/>
    </source>
</evidence>
<accession>A0A126YH54</accession>
<organism evidence="1 2">
    <name type="scientific">Streptomyces albidoflavus</name>
    <dbReference type="NCBI Taxonomy" id="1886"/>
    <lineage>
        <taxon>Bacteria</taxon>
        <taxon>Bacillati</taxon>
        <taxon>Actinomycetota</taxon>
        <taxon>Actinomycetes</taxon>
        <taxon>Kitasatosporales</taxon>
        <taxon>Streptomycetaceae</taxon>
        <taxon>Streptomyces</taxon>
        <taxon>Streptomyces albidoflavus group</taxon>
    </lineage>
</organism>
<dbReference type="AlphaFoldDB" id="A0A126YH54"/>
<dbReference type="RefSeq" id="WP_061405361.1">
    <property type="nucleotide sequence ID" value="NZ_CP014485.1"/>
</dbReference>
<dbReference type="GO" id="GO:0016301">
    <property type="term" value="F:kinase activity"/>
    <property type="evidence" value="ECO:0007669"/>
    <property type="project" value="UniProtKB-KW"/>
</dbReference>
<keyword evidence="1" id="KW-0418">Kinase</keyword>